<gene>
    <name evidence="1" type="ORF">TBRA_LOCUS7636</name>
</gene>
<reference evidence="1 2" key="1">
    <citation type="submission" date="2020-02" db="EMBL/GenBank/DDBJ databases">
        <authorList>
            <person name="Ferguson B K."/>
        </authorList>
    </citation>
    <scope>NUCLEOTIDE SEQUENCE [LARGE SCALE GENOMIC DNA]</scope>
</reference>
<sequence>MVLVHKKAYNRVEAALRHSRAFPTSFRTAELSHKARKVQAAKLDHREYVAWPIKASREFDGALI</sequence>
<dbReference type="AlphaFoldDB" id="A0A6H5IFH5"/>
<dbReference type="EMBL" id="CADCXV010000797">
    <property type="protein sequence ID" value="CAB0035750.1"/>
    <property type="molecule type" value="Genomic_DNA"/>
</dbReference>
<evidence type="ECO:0000313" key="2">
    <source>
        <dbReference type="Proteomes" id="UP000479190"/>
    </source>
</evidence>
<accession>A0A6H5IFH5</accession>
<organism evidence="1 2">
    <name type="scientific">Trichogramma brassicae</name>
    <dbReference type="NCBI Taxonomy" id="86971"/>
    <lineage>
        <taxon>Eukaryota</taxon>
        <taxon>Metazoa</taxon>
        <taxon>Ecdysozoa</taxon>
        <taxon>Arthropoda</taxon>
        <taxon>Hexapoda</taxon>
        <taxon>Insecta</taxon>
        <taxon>Pterygota</taxon>
        <taxon>Neoptera</taxon>
        <taxon>Endopterygota</taxon>
        <taxon>Hymenoptera</taxon>
        <taxon>Apocrita</taxon>
        <taxon>Proctotrupomorpha</taxon>
        <taxon>Chalcidoidea</taxon>
        <taxon>Trichogrammatidae</taxon>
        <taxon>Trichogramma</taxon>
    </lineage>
</organism>
<name>A0A6H5IFH5_9HYME</name>
<protein>
    <submittedName>
        <fullName evidence="1">Uncharacterized protein</fullName>
    </submittedName>
</protein>
<keyword evidence="2" id="KW-1185">Reference proteome</keyword>
<dbReference type="Proteomes" id="UP000479190">
    <property type="component" value="Unassembled WGS sequence"/>
</dbReference>
<evidence type="ECO:0000313" key="1">
    <source>
        <dbReference type="EMBL" id="CAB0035750.1"/>
    </source>
</evidence>
<proteinExistence type="predicted"/>